<evidence type="ECO:0000313" key="2">
    <source>
        <dbReference type="EMBL" id="SVE10317.1"/>
    </source>
</evidence>
<name>A0A383AR68_9ZZZZ</name>
<evidence type="ECO:0000256" key="1">
    <source>
        <dbReference type="SAM" id="Phobius"/>
    </source>
</evidence>
<proteinExistence type="predicted"/>
<dbReference type="EMBL" id="UINC01194297">
    <property type="protein sequence ID" value="SVE10317.1"/>
    <property type="molecule type" value="Genomic_DNA"/>
</dbReference>
<keyword evidence="1" id="KW-0812">Transmembrane</keyword>
<gene>
    <name evidence="2" type="ORF">METZ01_LOCUS463171</name>
</gene>
<dbReference type="AlphaFoldDB" id="A0A383AR68"/>
<feature type="transmembrane region" description="Helical" evidence="1">
    <location>
        <begin position="21"/>
        <end position="48"/>
    </location>
</feature>
<protein>
    <submittedName>
        <fullName evidence="2">Uncharacterized protein</fullName>
    </submittedName>
</protein>
<accession>A0A383AR68</accession>
<keyword evidence="1" id="KW-0472">Membrane</keyword>
<sequence>MKPLLGGSDAEYLRATRRARALGGGLSVLHGDLLGVLNLAFASALYAIGFHRNTSHHYGRDIVSRIFKHVNI</sequence>
<organism evidence="2">
    <name type="scientific">marine metagenome</name>
    <dbReference type="NCBI Taxonomy" id="408172"/>
    <lineage>
        <taxon>unclassified sequences</taxon>
        <taxon>metagenomes</taxon>
        <taxon>ecological metagenomes</taxon>
    </lineage>
</organism>
<keyword evidence="1" id="KW-1133">Transmembrane helix</keyword>
<reference evidence="2" key="1">
    <citation type="submission" date="2018-05" db="EMBL/GenBank/DDBJ databases">
        <authorList>
            <person name="Lanie J.A."/>
            <person name="Ng W.-L."/>
            <person name="Kazmierczak K.M."/>
            <person name="Andrzejewski T.M."/>
            <person name="Davidsen T.M."/>
            <person name="Wayne K.J."/>
            <person name="Tettelin H."/>
            <person name="Glass J.I."/>
            <person name="Rusch D."/>
            <person name="Podicherti R."/>
            <person name="Tsui H.-C.T."/>
            <person name="Winkler M.E."/>
        </authorList>
    </citation>
    <scope>NUCLEOTIDE SEQUENCE</scope>
</reference>